<dbReference type="Gene3D" id="1.10.357.10">
    <property type="entry name" value="Tetracycline Repressor, domain 2"/>
    <property type="match status" value="1"/>
</dbReference>
<sequence length="191" mass="20294">MPRGVPIADLQGRLFAAAETVMSRDGAKALTSRAVTEEAGCAKGLLHRDYGDFDGFLVALVHDRIRLAQEYAPRLREQAGTGTVEENVVVALTAMLGPTATAIVGLMIVRDELRARLRAERGPVGLPLLSDVAAALAGYLSAERALGRVPEETDVEALAPALIGTVHLLYADPSAPPERVEVRRAVRAVLP</sequence>
<reference evidence="6" key="1">
    <citation type="submission" date="2023-03" db="EMBL/GenBank/DDBJ databases">
        <title>Actinorhabdospora filicis NBRC 111898.</title>
        <authorList>
            <person name="Ichikawa N."/>
            <person name="Sato H."/>
            <person name="Tonouchi N."/>
        </authorList>
    </citation>
    <scope>NUCLEOTIDE SEQUENCE</scope>
    <source>
        <strain evidence="6">NBRC 111898</strain>
    </source>
</reference>
<proteinExistence type="predicted"/>
<evidence type="ECO:0000256" key="4">
    <source>
        <dbReference type="PROSITE-ProRule" id="PRU00335"/>
    </source>
</evidence>
<dbReference type="PANTHER" id="PTHR30055:SF238">
    <property type="entry name" value="MYCOFACTOCIN BIOSYNTHESIS TRANSCRIPTIONAL REGULATOR MFTR-RELATED"/>
    <property type="match status" value="1"/>
</dbReference>
<evidence type="ECO:0000313" key="7">
    <source>
        <dbReference type="Proteomes" id="UP001165079"/>
    </source>
</evidence>
<gene>
    <name evidence="6" type="ORF">Afil01_25330</name>
</gene>
<name>A0A9W6SNB7_9ACTN</name>
<dbReference type="InterPro" id="IPR001647">
    <property type="entry name" value="HTH_TetR"/>
</dbReference>
<dbReference type="GO" id="GO:0003700">
    <property type="term" value="F:DNA-binding transcription factor activity"/>
    <property type="evidence" value="ECO:0007669"/>
    <property type="project" value="TreeGrafter"/>
</dbReference>
<comment type="caution">
    <text evidence="6">The sequence shown here is derived from an EMBL/GenBank/DDBJ whole genome shotgun (WGS) entry which is preliminary data.</text>
</comment>
<dbReference type="InterPro" id="IPR050109">
    <property type="entry name" value="HTH-type_TetR-like_transc_reg"/>
</dbReference>
<dbReference type="PANTHER" id="PTHR30055">
    <property type="entry name" value="HTH-TYPE TRANSCRIPTIONAL REGULATOR RUTR"/>
    <property type="match status" value="1"/>
</dbReference>
<dbReference type="EMBL" id="BSTX01000001">
    <property type="protein sequence ID" value="GLZ77726.1"/>
    <property type="molecule type" value="Genomic_DNA"/>
</dbReference>
<evidence type="ECO:0000313" key="6">
    <source>
        <dbReference type="EMBL" id="GLZ77726.1"/>
    </source>
</evidence>
<dbReference type="PROSITE" id="PS50977">
    <property type="entry name" value="HTH_TETR_2"/>
    <property type="match status" value="1"/>
</dbReference>
<keyword evidence="7" id="KW-1185">Reference proteome</keyword>
<dbReference type="RefSeq" id="WP_285662816.1">
    <property type="nucleotide sequence ID" value="NZ_BSTX01000001.1"/>
</dbReference>
<accession>A0A9W6SNB7</accession>
<dbReference type="Proteomes" id="UP001165079">
    <property type="component" value="Unassembled WGS sequence"/>
</dbReference>
<evidence type="ECO:0000256" key="3">
    <source>
        <dbReference type="ARBA" id="ARBA00023163"/>
    </source>
</evidence>
<protein>
    <submittedName>
        <fullName evidence="6">TetR family transcriptional regulator</fullName>
    </submittedName>
</protein>
<keyword evidence="1" id="KW-0805">Transcription regulation</keyword>
<evidence type="ECO:0000259" key="5">
    <source>
        <dbReference type="PROSITE" id="PS50977"/>
    </source>
</evidence>
<evidence type="ECO:0000256" key="2">
    <source>
        <dbReference type="ARBA" id="ARBA00023125"/>
    </source>
</evidence>
<dbReference type="SUPFAM" id="SSF46689">
    <property type="entry name" value="Homeodomain-like"/>
    <property type="match status" value="1"/>
</dbReference>
<keyword evidence="3" id="KW-0804">Transcription</keyword>
<feature type="domain" description="HTH tetR-type" evidence="5">
    <location>
        <begin position="8"/>
        <end position="68"/>
    </location>
</feature>
<evidence type="ECO:0000256" key="1">
    <source>
        <dbReference type="ARBA" id="ARBA00023015"/>
    </source>
</evidence>
<dbReference type="InterPro" id="IPR009057">
    <property type="entry name" value="Homeodomain-like_sf"/>
</dbReference>
<feature type="DNA-binding region" description="H-T-H motif" evidence="4">
    <location>
        <begin position="31"/>
        <end position="50"/>
    </location>
</feature>
<dbReference type="AlphaFoldDB" id="A0A9W6SNB7"/>
<keyword evidence="2 4" id="KW-0238">DNA-binding</keyword>
<organism evidence="6 7">
    <name type="scientific">Actinorhabdospora filicis</name>
    <dbReference type="NCBI Taxonomy" id="1785913"/>
    <lineage>
        <taxon>Bacteria</taxon>
        <taxon>Bacillati</taxon>
        <taxon>Actinomycetota</taxon>
        <taxon>Actinomycetes</taxon>
        <taxon>Micromonosporales</taxon>
        <taxon>Micromonosporaceae</taxon>
        <taxon>Actinorhabdospora</taxon>
    </lineage>
</organism>
<dbReference type="GO" id="GO:0000976">
    <property type="term" value="F:transcription cis-regulatory region binding"/>
    <property type="evidence" value="ECO:0007669"/>
    <property type="project" value="TreeGrafter"/>
</dbReference>